<dbReference type="Proteomes" id="UP001359485">
    <property type="component" value="Unassembled WGS sequence"/>
</dbReference>
<proteinExistence type="predicted"/>
<evidence type="ECO:0000313" key="13">
    <source>
        <dbReference type="EMBL" id="KAK6633282.1"/>
    </source>
</evidence>
<keyword evidence="14" id="KW-1185">Reference proteome</keyword>
<evidence type="ECO:0000256" key="2">
    <source>
        <dbReference type="ARBA" id="ARBA00004541"/>
    </source>
</evidence>
<keyword evidence="11" id="KW-1133">Transmembrane helix</keyword>
<organism evidence="13 14">
    <name type="scientific">Polyplax serrata</name>
    <name type="common">Common mouse louse</name>
    <dbReference type="NCBI Taxonomy" id="468196"/>
    <lineage>
        <taxon>Eukaryota</taxon>
        <taxon>Metazoa</taxon>
        <taxon>Ecdysozoa</taxon>
        <taxon>Arthropoda</taxon>
        <taxon>Hexapoda</taxon>
        <taxon>Insecta</taxon>
        <taxon>Pterygota</taxon>
        <taxon>Neoptera</taxon>
        <taxon>Paraneoptera</taxon>
        <taxon>Psocodea</taxon>
        <taxon>Troctomorpha</taxon>
        <taxon>Phthiraptera</taxon>
        <taxon>Anoplura</taxon>
        <taxon>Polyplacidae</taxon>
        <taxon>Polyplax</taxon>
    </lineage>
</organism>
<comment type="caution">
    <text evidence="13">The sequence shown here is derived from an EMBL/GenBank/DDBJ whole genome shotgun (WGS) entry which is preliminary data.</text>
</comment>
<feature type="transmembrane region" description="Helical" evidence="11">
    <location>
        <begin position="226"/>
        <end position="245"/>
    </location>
</feature>
<dbReference type="Gene3D" id="1.10.10.750">
    <property type="entry name" value="Ypt/Rab-GAP domain of gyp1p, domain 1"/>
    <property type="match status" value="1"/>
</dbReference>
<dbReference type="Gene3D" id="1.10.8.680">
    <property type="entry name" value="Ypt/Rab-GAP domain of gyp1p, domain 2"/>
    <property type="match status" value="1"/>
</dbReference>
<dbReference type="PANTHER" id="PTHR13530">
    <property type="entry name" value="TBC1 DOMAIN FAMILY MEMBER 7"/>
    <property type="match status" value="1"/>
</dbReference>
<name>A0ABR1B307_POLSC</name>
<dbReference type="EMBL" id="JAWJWF010000004">
    <property type="protein sequence ID" value="KAK6633282.1"/>
    <property type="molecule type" value="Genomic_DNA"/>
</dbReference>
<feature type="domain" description="Rab-GAP TBC" evidence="12">
    <location>
        <begin position="49"/>
        <end position="230"/>
    </location>
</feature>
<evidence type="ECO:0000256" key="4">
    <source>
        <dbReference type="ARBA" id="ARBA00015455"/>
    </source>
</evidence>
<evidence type="ECO:0000256" key="5">
    <source>
        <dbReference type="ARBA" id="ARBA00022468"/>
    </source>
</evidence>
<evidence type="ECO:0000259" key="12">
    <source>
        <dbReference type="PROSITE" id="PS50086"/>
    </source>
</evidence>
<evidence type="ECO:0000256" key="9">
    <source>
        <dbReference type="ARBA" id="ARBA00023329"/>
    </source>
</evidence>
<reference evidence="13 14" key="1">
    <citation type="submission" date="2023-09" db="EMBL/GenBank/DDBJ databases">
        <title>Genomes of two closely related lineages of the louse Polyplax serrata with different host specificities.</title>
        <authorList>
            <person name="Martinu J."/>
            <person name="Tarabai H."/>
            <person name="Stefka J."/>
            <person name="Hypsa V."/>
        </authorList>
    </citation>
    <scope>NUCLEOTIDE SEQUENCE [LARGE SCALE GENOMIC DNA]</scope>
    <source>
        <strain evidence="13">98ZLc_SE</strain>
    </source>
</reference>
<keyword evidence="5" id="KW-0343">GTPase activation</keyword>
<evidence type="ECO:0000256" key="3">
    <source>
        <dbReference type="ARBA" id="ARBA00004656"/>
    </source>
</evidence>
<comment type="subcellular location">
    <subcellularLocation>
        <location evidence="1">Cytoplasm</location>
        <location evidence="1">Cytosol</location>
    </subcellularLocation>
    <subcellularLocation>
        <location evidence="2">Cytoplasmic vesicle</location>
    </subcellularLocation>
    <subcellularLocation>
        <location evidence="3">Lysosome membrane</location>
    </subcellularLocation>
</comment>
<dbReference type="InterPro" id="IPR043039">
    <property type="entry name" value="TBC1D7_dom2"/>
</dbReference>
<gene>
    <name evidence="13" type="ORF">RUM44_003883</name>
</gene>
<keyword evidence="6" id="KW-0963">Cytoplasm</keyword>
<protein>
    <recommendedName>
        <fullName evidence="4">TBC1 domain family member 7</fullName>
    </recommendedName>
</protein>
<evidence type="ECO:0000256" key="11">
    <source>
        <dbReference type="SAM" id="Phobius"/>
    </source>
</evidence>
<dbReference type="Gene3D" id="1.10.472.80">
    <property type="entry name" value="Ypt/Rab-GAP domain of gyp1p, domain 3"/>
    <property type="match status" value="1"/>
</dbReference>
<dbReference type="PANTHER" id="PTHR13530:SF3">
    <property type="entry name" value="TBC1 DOMAIN FAMILY MEMBER 7"/>
    <property type="match status" value="1"/>
</dbReference>
<dbReference type="InterPro" id="IPR039842">
    <property type="entry name" value="TBC1D7"/>
</dbReference>
<evidence type="ECO:0000313" key="14">
    <source>
        <dbReference type="Proteomes" id="UP001359485"/>
    </source>
</evidence>
<comment type="function">
    <text evidence="10">Non-catalytic component of the TSC-TBC complex, a multiprotein complex that acts as a negative regulator of the canonical mTORC1 complex, an evolutionarily conserved central nutrient sensor that stimulates anabolic reactions and macromolecule biosynthesis to promote cellular biomass generation and growth. The TSC-TBC complex acts as a GTPase-activating protein (GAP) for the small GTPase RHEB, a direct activator of the protein kinase activity of mTORC1. In absence of nutrients, the TSC-TBC complex inhibits mTORC1, thereby preventing phosphorylation of ribosomal protein S6 kinase (RPS6KB1 and RPS6KB2) and EIF4EBP1 (4E-BP1) by the mTORC1 signaling. The TSC-TBC complex is inactivated in response to nutrients, relieving inhibition of mTORC1.</text>
</comment>
<evidence type="ECO:0000256" key="8">
    <source>
        <dbReference type="ARBA" id="ARBA00023228"/>
    </source>
</evidence>
<dbReference type="SUPFAM" id="SSF47923">
    <property type="entry name" value="Ypt/Rab-GAP domain of gyp1p"/>
    <property type="match status" value="1"/>
</dbReference>
<dbReference type="PROSITE" id="PS50086">
    <property type="entry name" value="TBC_RABGAP"/>
    <property type="match status" value="1"/>
</dbReference>
<accession>A0ABR1B307</accession>
<evidence type="ECO:0000256" key="7">
    <source>
        <dbReference type="ARBA" id="ARBA00023136"/>
    </source>
</evidence>
<keyword evidence="11" id="KW-0812">Transmembrane</keyword>
<keyword evidence="8" id="KW-0458">Lysosome</keyword>
<keyword evidence="9" id="KW-0968">Cytoplasmic vesicle</keyword>
<dbReference type="InterPro" id="IPR000195">
    <property type="entry name" value="Rab-GAP-TBC_dom"/>
</dbReference>
<dbReference type="InterPro" id="IPR035969">
    <property type="entry name" value="Rab-GAP_TBC_sf"/>
</dbReference>
<evidence type="ECO:0000256" key="1">
    <source>
        <dbReference type="ARBA" id="ARBA00004514"/>
    </source>
</evidence>
<keyword evidence="7 11" id="KW-0472">Membrane</keyword>
<evidence type="ECO:0000256" key="10">
    <source>
        <dbReference type="ARBA" id="ARBA00046045"/>
    </source>
</evidence>
<sequence>MATDERNFRSFYYEKVGFRSVEEKKSLEILLKEKPLDKIKLKQFCLRFAVPGVYRNLLWKLLLNVTPRYSDNADFVSRQRTEVYEELYHALQVMNLITSETPKPHLFLLMWLLETGQLKLNLKSQLDDDMFKGLIEISQSLLNIFTDDVDIYWISKGFYTAVKNMHESIPKVIDATKVVLEREDKILYRHLNEIEAFDKVQISKWLNCLFAGALNEIALVKIWDKIVGGSFKILAFVAVVIFLTLRRSIMQSNSTEPLMEELKNISEDTSEVIVNKATELWQQYGSPLVVGDSRKEKIESSSANLSAN</sequence>
<evidence type="ECO:0000256" key="6">
    <source>
        <dbReference type="ARBA" id="ARBA00022490"/>
    </source>
</evidence>
<dbReference type="Pfam" id="PF00566">
    <property type="entry name" value="RabGAP-TBC"/>
    <property type="match status" value="1"/>
</dbReference>